<dbReference type="Proteomes" id="UP000016584">
    <property type="component" value="Unassembled WGS sequence"/>
</dbReference>
<gene>
    <name evidence="1" type="ORF">M472_00520</name>
</gene>
<dbReference type="EMBL" id="ATDL01000022">
    <property type="protein sequence ID" value="ERJ57239.1"/>
    <property type="molecule type" value="Genomic_DNA"/>
</dbReference>
<proteinExistence type="predicted"/>
<comment type="caution">
    <text evidence="1">The sequence shown here is derived from an EMBL/GenBank/DDBJ whole genome shotgun (WGS) entry which is preliminary data.</text>
</comment>
<dbReference type="AlphaFoldDB" id="U2IX15"/>
<protein>
    <recommendedName>
        <fullName evidence="3">Lipocalin-like domain-containing protein</fullName>
    </recommendedName>
</protein>
<reference evidence="1 2" key="1">
    <citation type="journal article" date="2013" name="Genome Announc.">
        <title>The Draft Genome Sequence of Sphingomonas paucimobilis Strain HER1398 (Proteobacteria), Host to the Giant PAU Phage, Indicates That It Is a Member of the Genus Sphingobacterium (Bacteroidetes).</title>
        <authorList>
            <person name="White R.A.III."/>
            <person name="Suttle C.A."/>
        </authorList>
    </citation>
    <scope>NUCLEOTIDE SEQUENCE [LARGE SCALE GENOMIC DNA]</scope>
    <source>
        <strain evidence="1 2">HER1398</strain>
    </source>
</reference>
<evidence type="ECO:0000313" key="2">
    <source>
        <dbReference type="Proteomes" id="UP000016584"/>
    </source>
</evidence>
<evidence type="ECO:0008006" key="3">
    <source>
        <dbReference type="Google" id="ProtNLM"/>
    </source>
</evidence>
<sequence>MASLMLILDRRNRFFDYKILMYSNKGFMRIVFKGFFYMLGLGCCLTAACNSASPEAGKDTIAGEYLFQSEGDTINMALQQQKDSVFGDLKYAFSGKDRNIGKITGLLKDSLITGEYSFVSEGVTSVRQVVFRLTEQGLVEGYGEIEESNGKMVFSDIDHLSFDHGMILKKK</sequence>
<name>U2IX15_9SPHI</name>
<organism evidence="1 2">
    <name type="scientific">Sphingobacterium paucimobilis HER1398</name>
    <dbReference type="NCBI Taxonomy" id="1346330"/>
    <lineage>
        <taxon>Bacteria</taxon>
        <taxon>Pseudomonadati</taxon>
        <taxon>Bacteroidota</taxon>
        <taxon>Sphingobacteriia</taxon>
        <taxon>Sphingobacteriales</taxon>
        <taxon>Sphingobacteriaceae</taxon>
        <taxon>Sphingobacterium</taxon>
    </lineage>
</organism>
<dbReference type="PATRIC" id="fig|1346330.5.peg.3966"/>
<keyword evidence="2" id="KW-1185">Reference proteome</keyword>
<dbReference type="STRING" id="1346330.M472_00520"/>
<evidence type="ECO:0000313" key="1">
    <source>
        <dbReference type="EMBL" id="ERJ57239.1"/>
    </source>
</evidence>
<accession>U2IX15</accession>